<dbReference type="RefSeq" id="WP_374833361.1">
    <property type="nucleotide sequence ID" value="NZ_JBHEEZ010000024.1"/>
</dbReference>
<feature type="domain" description="FAD-dependent urate hydroxylase HpyO/Asp monooxygenase CreE-like FAD/NAD(P)-binding" evidence="1">
    <location>
        <begin position="5"/>
        <end position="152"/>
    </location>
</feature>
<evidence type="ECO:0000259" key="1">
    <source>
        <dbReference type="Pfam" id="PF13454"/>
    </source>
</evidence>
<reference evidence="3" key="1">
    <citation type="journal article" date="2019" name="Int. J. Syst. Evol. Microbiol.">
        <title>The Global Catalogue of Microorganisms (GCM) 10K type strain sequencing project: providing services to taxonomists for standard genome sequencing and annotation.</title>
        <authorList>
            <consortium name="The Broad Institute Genomics Platform"/>
            <consortium name="The Broad Institute Genome Sequencing Center for Infectious Disease"/>
            <person name="Wu L."/>
            <person name="Ma J."/>
        </authorList>
    </citation>
    <scope>NUCLEOTIDE SEQUENCE [LARGE SCALE GENOMIC DNA]</scope>
    <source>
        <strain evidence="3">CGMCC 1.15731</strain>
    </source>
</reference>
<dbReference type="InterPro" id="IPR052189">
    <property type="entry name" value="L-asp_N-monooxygenase_NS-form"/>
</dbReference>
<sequence length="444" mass="49363">MKSFIIVGGGASGVIMAAQLLRRGGRVVLFELTGQIGAGIAYSTENPNHLLNVRAGNMSAFPDDPDHFFNWLQACGLPPREGGWEKQSFVPRRLYRNYLESLLQSYLDAGDRRLVIHQDEIVDTMLEAGKPIVVTESGKRFSADVVIFATGNEPSVTSSGSQVSEYWTSNGMFDIAPDQTVAIFGTGLSMVDSVLSLLDRGHQVPIHAISRRGLLPARHTVVVPAVIEADELSFGAPLSRLMQTVRVMIRKTTKQGGDWRSIIDGLRPHSQKLWHHLSLADKQRFLRHLRPWWDVHRHRMAPEVADRIDKARQTGQLIIRSGYLQSVSQMDTDMLIRYRNRYGNDVTELRVSTIIDCRGGNLCFSVTRNRALLSLLERGLARPDQTDLGFDVTPELKIVNAMGEAANPLYAIGPLTKGVYWEVTAIPDIRVQAEKLANALCATD</sequence>
<dbReference type="SUPFAM" id="SSF51905">
    <property type="entry name" value="FAD/NAD(P)-binding domain"/>
    <property type="match status" value="1"/>
</dbReference>
<name>A0ABV9H5F9_9HYPH</name>
<evidence type="ECO:0000313" key="2">
    <source>
        <dbReference type="EMBL" id="MFC4624741.1"/>
    </source>
</evidence>
<dbReference type="Proteomes" id="UP001596042">
    <property type="component" value="Unassembled WGS sequence"/>
</dbReference>
<protein>
    <submittedName>
        <fullName evidence="2">FAD/NAD(P)-binding protein</fullName>
    </submittedName>
</protein>
<evidence type="ECO:0000313" key="3">
    <source>
        <dbReference type="Proteomes" id="UP001596042"/>
    </source>
</evidence>
<dbReference type="Gene3D" id="3.50.50.60">
    <property type="entry name" value="FAD/NAD(P)-binding domain"/>
    <property type="match status" value="1"/>
</dbReference>
<organism evidence="2 3">
    <name type="scientific">Daeguia caeni</name>
    <dbReference type="NCBI Taxonomy" id="439612"/>
    <lineage>
        <taxon>Bacteria</taxon>
        <taxon>Pseudomonadati</taxon>
        <taxon>Pseudomonadota</taxon>
        <taxon>Alphaproteobacteria</taxon>
        <taxon>Hyphomicrobiales</taxon>
        <taxon>Brucellaceae</taxon>
        <taxon>Daeguia</taxon>
    </lineage>
</organism>
<dbReference type="Pfam" id="PF13454">
    <property type="entry name" value="NAD_binding_9"/>
    <property type="match status" value="1"/>
</dbReference>
<accession>A0ABV9H5F9</accession>
<dbReference type="InterPro" id="IPR036188">
    <property type="entry name" value="FAD/NAD-bd_sf"/>
</dbReference>
<gene>
    <name evidence="2" type="ORF">ACFO1V_05810</name>
</gene>
<proteinExistence type="predicted"/>
<dbReference type="EMBL" id="JBHSEL010000045">
    <property type="protein sequence ID" value="MFC4624741.1"/>
    <property type="molecule type" value="Genomic_DNA"/>
</dbReference>
<dbReference type="InterPro" id="IPR038732">
    <property type="entry name" value="HpyO/CreE_NAD-binding"/>
</dbReference>
<comment type="caution">
    <text evidence="2">The sequence shown here is derived from an EMBL/GenBank/DDBJ whole genome shotgun (WGS) entry which is preliminary data.</text>
</comment>
<dbReference type="PANTHER" id="PTHR40254:SF1">
    <property type="entry name" value="BLR0577 PROTEIN"/>
    <property type="match status" value="1"/>
</dbReference>
<keyword evidence="3" id="KW-1185">Reference proteome</keyword>
<dbReference type="PANTHER" id="PTHR40254">
    <property type="entry name" value="BLR0577 PROTEIN"/>
    <property type="match status" value="1"/>
</dbReference>